<accession>A0A4V2F0M9</accession>
<gene>
    <name evidence="1" type="ORF">EV199_2584</name>
</gene>
<evidence type="ECO:0000313" key="1">
    <source>
        <dbReference type="EMBL" id="RZS70691.1"/>
    </source>
</evidence>
<evidence type="ECO:0000313" key="2">
    <source>
        <dbReference type="Proteomes" id="UP000293874"/>
    </source>
</evidence>
<proteinExistence type="predicted"/>
<reference evidence="1 2" key="1">
    <citation type="submission" date="2019-02" db="EMBL/GenBank/DDBJ databases">
        <title>Genomic Encyclopedia of Type Strains, Phase IV (KMG-IV): sequencing the most valuable type-strain genomes for metagenomic binning, comparative biology and taxonomic classification.</title>
        <authorList>
            <person name="Goeker M."/>
        </authorList>
    </citation>
    <scope>NUCLEOTIDE SEQUENCE [LARGE SCALE GENOMIC DNA]</scope>
    <source>
        <strain evidence="1 2">DSM 18116</strain>
    </source>
</reference>
<dbReference type="EMBL" id="SGXA01000002">
    <property type="protein sequence ID" value="RZS70691.1"/>
    <property type="molecule type" value="Genomic_DNA"/>
</dbReference>
<organism evidence="1 2">
    <name type="scientific">Pseudobacter ginsenosidimutans</name>
    <dbReference type="NCBI Taxonomy" id="661488"/>
    <lineage>
        <taxon>Bacteria</taxon>
        <taxon>Pseudomonadati</taxon>
        <taxon>Bacteroidota</taxon>
        <taxon>Chitinophagia</taxon>
        <taxon>Chitinophagales</taxon>
        <taxon>Chitinophagaceae</taxon>
        <taxon>Pseudobacter</taxon>
    </lineage>
</organism>
<dbReference type="Proteomes" id="UP000293874">
    <property type="component" value="Unassembled WGS sequence"/>
</dbReference>
<protein>
    <submittedName>
        <fullName evidence="1">Uncharacterized protein</fullName>
    </submittedName>
</protein>
<keyword evidence="2" id="KW-1185">Reference proteome</keyword>
<dbReference type="AlphaFoldDB" id="A0A4V2F0M9"/>
<comment type="caution">
    <text evidence="1">The sequence shown here is derived from an EMBL/GenBank/DDBJ whole genome shotgun (WGS) entry which is preliminary data.</text>
</comment>
<name>A0A4V2F0M9_9BACT</name>
<dbReference type="SUPFAM" id="SSF51126">
    <property type="entry name" value="Pectin lyase-like"/>
    <property type="match status" value="1"/>
</dbReference>
<sequence>MRRKSPARSHRADSSVFLMYQARKIFDPGTQTCGSVEAIISRYFISLALPFKNLVMKGKFTFRCACMAALLLTTTVAQAKIWRVNNNFGVRADFTQLNEAAINQQVNAGDTIYLEGSSTAYSGFNLYKRLVIIGPGYLLSGTTGNAGLQANPNSATITMYVDSLASGSVFMGLDLTANMHGGTDNIRFERCYLSIGQWTTGRIMSNLVINKCFIHSHRFTTYPTENLEVTNCIFETSVSYMAGMNSLYRNNIFFNAHLTISNAYISNNIFVGSNFTPTSCTIKYNLSSGNNLPAGNGNVNGVPAGSLFVGGSSRDGKHMLSATSPARGAGEPIEGITPDCGAYGTPDPYRLSGIPPIPTIYELTVPASVPSTSSVLPVIVSTRSNN</sequence>
<dbReference type="InterPro" id="IPR011050">
    <property type="entry name" value="Pectin_lyase_fold/virulence"/>
</dbReference>